<feature type="transmembrane region" description="Helical" evidence="5">
    <location>
        <begin position="45"/>
        <end position="66"/>
    </location>
</feature>
<dbReference type="RefSeq" id="XP_014239551.1">
    <property type="nucleotide sequence ID" value="XM_014384065.2"/>
</dbReference>
<evidence type="ECO:0008006" key="8">
    <source>
        <dbReference type="Google" id="ProtNLM"/>
    </source>
</evidence>
<feature type="transmembrane region" description="Helical" evidence="5">
    <location>
        <begin position="113"/>
        <end position="132"/>
    </location>
</feature>
<evidence type="ECO:0000256" key="3">
    <source>
        <dbReference type="ARBA" id="ARBA00022989"/>
    </source>
</evidence>
<dbReference type="Pfam" id="PF00335">
    <property type="entry name" value="Tetraspanin"/>
    <property type="match status" value="1"/>
</dbReference>
<evidence type="ECO:0000256" key="4">
    <source>
        <dbReference type="ARBA" id="ARBA00023136"/>
    </source>
</evidence>
<feature type="transmembrane region" description="Helical" evidence="5">
    <location>
        <begin position="241"/>
        <end position="261"/>
    </location>
</feature>
<dbReference type="AlphaFoldDB" id="A0A8I6TCN1"/>
<reference evidence="6" key="1">
    <citation type="submission" date="2022-01" db="UniProtKB">
        <authorList>
            <consortium name="EnsemblMetazoa"/>
        </authorList>
    </citation>
    <scope>IDENTIFICATION</scope>
</reference>
<dbReference type="InterPro" id="IPR018499">
    <property type="entry name" value="Tetraspanin/Peripherin"/>
</dbReference>
<evidence type="ECO:0000313" key="7">
    <source>
        <dbReference type="Proteomes" id="UP000494040"/>
    </source>
</evidence>
<feature type="transmembrane region" description="Helical" evidence="5">
    <location>
        <begin position="86"/>
        <end position="106"/>
    </location>
</feature>
<organism evidence="6 7">
    <name type="scientific">Cimex lectularius</name>
    <name type="common">Bed bug</name>
    <name type="synonym">Acanthia lectularia</name>
    <dbReference type="NCBI Taxonomy" id="79782"/>
    <lineage>
        <taxon>Eukaryota</taxon>
        <taxon>Metazoa</taxon>
        <taxon>Ecdysozoa</taxon>
        <taxon>Arthropoda</taxon>
        <taxon>Hexapoda</taxon>
        <taxon>Insecta</taxon>
        <taxon>Pterygota</taxon>
        <taxon>Neoptera</taxon>
        <taxon>Paraneoptera</taxon>
        <taxon>Hemiptera</taxon>
        <taxon>Heteroptera</taxon>
        <taxon>Panheteroptera</taxon>
        <taxon>Cimicomorpha</taxon>
        <taxon>Cimicidae</taxon>
        <taxon>Cimex</taxon>
    </lineage>
</organism>
<dbReference type="OrthoDB" id="10033535at2759"/>
<name>A0A8I6TCN1_CIMLE</name>
<accession>A0A8I6TCN1</accession>
<dbReference type="CDD" id="cd03127">
    <property type="entry name" value="tetraspanin_LEL"/>
    <property type="match status" value="1"/>
</dbReference>
<keyword evidence="2 5" id="KW-0812">Transmembrane</keyword>
<evidence type="ECO:0000256" key="2">
    <source>
        <dbReference type="ARBA" id="ARBA00022692"/>
    </source>
</evidence>
<comment type="subcellular location">
    <subcellularLocation>
        <location evidence="1">Membrane</location>
        <topology evidence="1">Multi-pass membrane protein</topology>
    </subcellularLocation>
</comment>
<evidence type="ECO:0000313" key="6">
    <source>
        <dbReference type="EnsemblMetazoa" id="XP_014239550.1"/>
    </source>
</evidence>
<sequence length="275" mass="31571">MDLQTAVSEDFEAKSFDRYEDDDYPTPPPTHPRKKINSVKYSLKLINTVNTLLGITFLFTTVILVVKREHSYFFVQRETSRVLNTFMVVNAVVVNLYSIIGIVIIGPKVRKSAVFLLALSGTVLFFGLLLVGSRLPSNERLMRESRYAMYESLGDYSNNKVYRFLWDYVQYNFHCCGVLTYRDWCKDSDLTNCTIADSCGFCNSTSEGRTFNGTAQLYHVTGCLAKVNVYLVNALNFYKSLNFLMISLLGLSALLSVAMFFRKFKPKEEKEFRYK</sequence>
<dbReference type="SUPFAM" id="SSF48652">
    <property type="entry name" value="Tetraspanin"/>
    <property type="match status" value="1"/>
</dbReference>
<dbReference type="KEGG" id="clec:106660981"/>
<dbReference type="RefSeq" id="XP_014239550.1">
    <property type="nucleotide sequence ID" value="XM_014384064.2"/>
</dbReference>
<dbReference type="Gene3D" id="1.10.1450.10">
    <property type="entry name" value="Tetraspanin"/>
    <property type="match status" value="1"/>
</dbReference>
<keyword evidence="7" id="KW-1185">Reference proteome</keyword>
<dbReference type="Proteomes" id="UP000494040">
    <property type="component" value="Unassembled WGS sequence"/>
</dbReference>
<proteinExistence type="predicted"/>
<protein>
    <recommendedName>
        <fullName evidence="8">Tetraspanin</fullName>
    </recommendedName>
</protein>
<keyword evidence="4 5" id="KW-0472">Membrane</keyword>
<dbReference type="EnsemblMetazoa" id="XM_014384065.2">
    <property type="protein sequence ID" value="XP_014239551.1"/>
    <property type="gene ID" value="LOC106660981"/>
</dbReference>
<dbReference type="GeneID" id="106660981"/>
<evidence type="ECO:0000256" key="1">
    <source>
        <dbReference type="ARBA" id="ARBA00004141"/>
    </source>
</evidence>
<keyword evidence="3 5" id="KW-1133">Transmembrane helix</keyword>
<evidence type="ECO:0000256" key="5">
    <source>
        <dbReference type="SAM" id="Phobius"/>
    </source>
</evidence>
<dbReference type="InterPro" id="IPR008952">
    <property type="entry name" value="Tetraspanin_EC2_sf"/>
</dbReference>
<dbReference type="EnsemblMetazoa" id="XM_014384064.2">
    <property type="protein sequence ID" value="XP_014239550.1"/>
    <property type="gene ID" value="LOC106660981"/>
</dbReference>
<dbReference type="GO" id="GO:0016020">
    <property type="term" value="C:membrane"/>
    <property type="evidence" value="ECO:0007669"/>
    <property type="project" value="UniProtKB-SubCell"/>
</dbReference>